<dbReference type="Proteomes" id="UP000011841">
    <property type="component" value="Chromosome"/>
</dbReference>
<dbReference type="AlphaFoldDB" id="M4ZNV8"/>
<evidence type="ECO:0000313" key="2">
    <source>
        <dbReference type="Proteomes" id="UP000011841"/>
    </source>
</evidence>
<dbReference type="HOGENOM" id="CLU_3096330_0_0_5"/>
<gene>
    <name evidence="1" type="ORF">S58_19030</name>
</gene>
<dbReference type="KEGG" id="aol:S58_19030"/>
<evidence type="ECO:0000313" key="1">
    <source>
        <dbReference type="EMBL" id="BAM87910.1"/>
    </source>
</evidence>
<organism evidence="1 2">
    <name type="scientific">Bradyrhizobium oligotrophicum S58</name>
    <dbReference type="NCBI Taxonomy" id="1245469"/>
    <lineage>
        <taxon>Bacteria</taxon>
        <taxon>Pseudomonadati</taxon>
        <taxon>Pseudomonadota</taxon>
        <taxon>Alphaproteobacteria</taxon>
        <taxon>Hyphomicrobiales</taxon>
        <taxon>Nitrobacteraceae</taxon>
        <taxon>Bradyrhizobium</taxon>
    </lineage>
</organism>
<accession>M4ZNV8</accession>
<keyword evidence="2" id="KW-1185">Reference proteome</keyword>
<sequence length="51" mass="5820">MRSLRQYERSDVSAEARRTEAEAIQSHAPLWIASSLTLFAMTFPIHSDNNN</sequence>
<dbReference type="EMBL" id="AP012603">
    <property type="protein sequence ID" value="BAM87910.1"/>
    <property type="molecule type" value="Genomic_DNA"/>
</dbReference>
<name>M4ZNV8_9BRAD</name>
<protein>
    <submittedName>
        <fullName evidence="1">Uncharacterized protein</fullName>
    </submittedName>
</protein>
<reference evidence="1 2" key="1">
    <citation type="journal article" date="2013" name="Appl. Environ. Microbiol.">
        <title>Genome analysis suggests that the soil oligotrophic bacterium Agromonas oligotrophica (Bradyrhizobium oligotrophicum) is a nitrogen-fixing symbiont of Aeschynomene indica.</title>
        <authorList>
            <person name="Okubo T."/>
            <person name="Fukushima S."/>
            <person name="Itakura M."/>
            <person name="Oshima K."/>
            <person name="Longtonglang A."/>
            <person name="Teaumroong N."/>
            <person name="Mitsui H."/>
            <person name="Hattori M."/>
            <person name="Hattori R."/>
            <person name="Hattori T."/>
            <person name="Minamisawa K."/>
        </authorList>
    </citation>
    <scope>NUCLEOTIDE SEQUENCE [LARGE SCALE GENOMIC DNA]</scope>
    <source>
        <strain evidence="1 2">S58</strain>
    </source>
</reference>
<proteinExistence type="predicted"/>
<dbReference type="STRING" id="1245469.S58_19030"/>
<dbReference type="PATRIC" id="fig|1245469.3.peg.1941"/>